<protein>
    <recommendedName>
        <fullName evidence="3">Endonuclease/exonuclease/phosphatase domain-containing protein</fullName>
    </recommendedName>
</protein>
<dbReference type="Pfam" id="PF03372">
    <property type="entry name" value="Exo_endo_phos"/>
    <property type="match status" value="1"/>
</dbReference>
<keyword evidence="5" id="KW-1185">Reference proteome</keyword>
<keyword evidence="2" id="KW-1133">Transmembrane helix</keyword>
<dbReference type="InterPro" id="IPR036691">
    <property type="entry name" value="Endo/exonu/phosph_ase_sf"/>
</dbReference>
<sequence length="182" mass="20592">MRELYSTSVGAGLATFLGRCGNFWWGFELLDHPRGQYCLILLAAIAINRILFPRTRWMWVFLMPLALNLVLMLPLFFPSAIASPETTETLRVLHFNLDRHNTNFTGVAGYIEQTPADIVFLQEVTPTWLSEIESQVSRYEVRFSRPQNDSQGVALLVPVEPTPNPSTGPKLDPTRLPMKSNT</sequence>
<keyword evidence="2" id="KW-0812">Transmembrane</keyword>
<evidence type="ECO:0000313" key="5">
    <source>
        <dbReference type="Proteomes" id="UP000621799"/>
    </source>
</evidence>
<dbReference type="RefSeq" id="WP_264322122.1">
    <property type="nucleotide sequence ID" value="NZ_JADEXN010000269.1"/>
</dbReference>
<feature type="domain" description="Endonuclease/exonuclease/phosphatase" evidence="3">
    <location>
        <begin position="94"/>
        <end position="163"/>
    </location>
</feature>
<dbReference type="EMBL" id="JADEXN010000269">
    <property type="protein sequence ID" value="MBE9041933.1"/>
    <property type="molecule type" value="Genomic_DNA"/>
</dbReference>
<name>A0A928Z9R2_9CYAN</name>
<dbReference type="SUPFAM" id="SSF56219">
    <property type="entry name" value="DNase I-like"/>
    <property type="match status" value="1"/>
</dbReference>
<dbReference type="GO" id="GO:0003824">
    <property type="term" value="F:catalytic activity"/>
    <property type="evidence" value="ECO:0007669"/>
    <property type="project" value="InterPro"/>
</dbReference>
<proteinExistence type="predicted"/>
<dbReference type="AlphaFoldDB" id="A0A928Z9R2"/>
<evidence type="ECO:0000259" key="3">
    <source>
        <dbReference type="Pfam" id="PF03372"/>
    </source>
</evidence>
<feature type="transmembrane region" description="Helical" evidence="2">
    <location>
        <begin position="59"/>
        <end position="77"/>
    </location>
</feature>
<dbReference type="InterPro" id="IPR005135">
    <property type="entry name" value="Endo/exonuclease/phosphatase"/>
</dbReference>
<gene>
    <name evidence="4" type="ORF">IQ235_14210</name>
</gene>
<organism evidence="4 5">
    <name type="scientific">Zarconia navalis LEGE 11467</name>
    <dbReference type="NCBI Taxonomy" id="1828826"/>
    <lineage>
        <taxon>Bacteria</taxon>
        <taxon>Bacillati</taxon>
        <taxon>Cyanobacteriota</taxon>
        <taxon>Cyanophyceae</taxon>
        <taxon>Oscillatoriophycideae</taxon>
        <taxon>Oscillatoriales</taxon>
        <taxon>Oscillatoriales incertae sedis</taxon>
        <taxon>Zarconia</taxon>
        <taxon>Zarconia navalis</taxon>
    </lineage>
</organism>
<comment type="caution">
    <text evidence="4">The sequence shown here is derived from an EMBL/GenBank/DDBJ whole genome shotgun (WGS) entry which is preliminary data.</text>
</comment>
<dbReference type="Gene3D" id="3.60.10.10">
    <property type="entry name" value="Endonuclease/exonuclease/phosphatase"/>
    <property type="match status" value="1"/>
</dbReference>
<evidence type="ECO:0000313" key="4">
    <source>
        <dbReference type="EMBL" id="MBE9041933.1"/>
    </source>
</evidence>
<feature type="transmembrane region" description="Helical" evidence="2">
    <location>
        <begin position="34"/>
        <end position="52"/>
    </location>
</feature>
<evidence type="ECO:0000256" key="1">
    <source>
        <dbReference type="SAM" id="MobiDB-lite"/>
    </source>
</evidence>
<keyword evidence="2" id="KW-0472">Membrane</keyword>
<feature type="region of interest" description="Disordered" evidence="1">
    <location>
        <begin position="157"/>
        <end position="182"/>
    </location>
</feature>
<accession>A0A928Z9R2</accession>
<dbReference type="Proteomes" id="UP000621799">
    <property type="component" value="Unassembled WGS sequence"/>
</dbReference>
<reference evidence="4" key="1">
    <citation type="submission" date="2020-10" db="EMBL/GenBank/DDBJ databases">
        <authorList>
            <person name="Castelo-Branco R."/>
            <person name="Eusebio N."/>
            <person name="Adriana R."/>
            <person name="Vieira A."/>
            <person name="Brugerolle De Fraissinette N."/>
            <person name="Rezende De Castro R."/>
            <person name="Schneider M.P."/>
            <person name="Vasconcelos V."/>
            <person name="Leao P.N."/>
        </authorList>
    </citation>
    <scope>NUCLEOTIDE SEQUENCE</scope>
    <source>
        <strain evidence="4">LEGE 11467</strain>
    </source>
</reference>
<evidence type="ECO:0000256" key="2">
    <source>
        <dbReference type="SAM" id="Phobius"/>
    </source>
</evidence>